<organism evidence="6 7">
    <name type="scientific">Petrocella atlantisensis</name>
    <dbReference type="NCBI Taxonomy" id="2173034"/>
    <lineage>
        <taxon>Bacteria</taxon>
        <taxon>Bacillati</taxon>
        <taxon>Bacillota</taxon>
        <taxon>Clostridia</taxon>
        <taxon>Lachnospirales</taxon>
        <taxon>Vallitaleaceae</taxon>
        <taxon>Petrocella</taxon>
    </lineage>
</organism>
<dbReference type="RefSeq" id="WP_330510268.1">
    <property type="nucleotide sequence ID" value="NZ_LR130778.1"/>
</dbReference>
<dbReference type="PANTHER" id="PTHR48111:SF73">
    <property type="entry name" value="ALKALINE PHOSPHATASE SYNTHESIS TRANSCRIPTIONAL REGULATORY PROTEIN PHOP"/>
    <property type="match status" value="1"/>
</dbReference>
<evidence type="ECO:0000256" key="4">
    <source>
        <dbReference type="PROSITE-ProRule" id="PRU01091"/>
    </source>
</evidence>
<evidence type="ECO:0000256" key="3">
    <source>
        <dbReference type="ARBA" id="ARBA00023125"/>
    </source>
</evidence>
<sequence>MTVDFKSRFITKQSVEVKLTPNEYKIFSTLVKHPNKVFPREELIVSAFGSNYEGYDRTIDSHIKNLRQKIESDPKNPIYIKTIHGVGYKFGGE</sequence>
<dbReference type="InterPro" id="IPR016032">
    <property type="entry name" value="Sig_transdc_resp-reg_C-effctor"/>
</dbReference>
<evidence type="ECO:0000313" key="7">
    <source>
        <dbReference type="Proteomes" id="UP000279029"/>
    </source>
</evidence>
<evidence type="ECO:0000259" key="5">
    <source>
        <dbReference type="PROSITE" id="PS51755"/>
    </source>
</evidence>
<gene>
    <name evidence="6" type="ORF">PATL70BA_1342</name>
</gene>
<evidence type="ECO:0000313" key="6">
    <source>
        <dbReference type="EMBL" id="VDN47224.1"/>
    </source>
</evidence>
<dbReference type="GO" id="GO:0032993">
    <property type="term" value="C:protein-DNA complex"/>
    <property type="evidence" value="ECO:0007669"/>
    <property type="project" value="TreeGrafter"/>
</dbReference>
<dbReference type="GO" id="GO:0006355">
    <property type="term" value="P:regulation of DNA-templated transcription"/>
    <property type="evidence" value="ECO:0007669"/>
    <property type="project" value="InterPro"/>
</dbReference>
<keyword evidence="2" id="KW-0902">Two-component regulatory system</keyword>
<dbReference type="Gene3D" id="1.10.10.10">
    <property type="entry name" value="Winged helix-like DNA-binding domain superfamily/Winged helix DNA-binding domain"/>
    <property type="match status" value="1"/>
</dbReference>
<evidence type="ECO:0000256" key="1">
    <source>
        <dbReference type="ARBA" id="ARBA00022553"/>
    </source>
</evidence>
<dbReference type="EMBL" id="LR130778">
    <property type="protein sequence ID" value="VDN47224.1"/>
    <property type="molecule type" value="Genomic_DNA"/>
</dbReference>
<dbReference type="InterPro" id="IPR039420">
    <property type="entry name" value="WalR-like"/>
</dbReference>
<dbReference type="KEGG" id="cbar:PATL70BA_1342"/>
<dbReference type="GO" id="GO:0000156">
    <property type="term" value="F:phosphorelay response regulator activity"/>
    <property type="evidence" value="ECO:0007669"/>
    <property type="project" value="TreeGrafter"/>
</dbReference>
<dbReference type="FunFam" id="1.10.10.10:FF:000018">
    <property type="entry name" value="DNA-binding response regulator ResD"/>
    <property type="match status" value="1"/>
</dbReference>
<dbReference type="SMART" id="SM00862">
    <property type="entry name" value="Trans_reg_C"/>
    <property type="match status" value="1"/>
</dbReference>
<dbReference type="CDD" id="cd00383">
    <property type="entry name" value="trans_reg_C"/>
    <property type="match status" value="1"/>
</dbReference>
<protein>
    <submittedName>
        <fullName evidence="6">DNA-binding response regulator</fullName>
    </submittedName>
</protein>
<dbReference type="PANTHER" id="PTHR48111">
    <property type="entry name" value="REGULATOR OF RPOS"/>
    <property type="match status" value="1"/>
</dbReference>
<reference evidence="6 7" key="1">
    <citation type="submission" date="2018-09" db="EMBL/GenBank/DDBJ databases">
        <authorList>
            <person name="Postec A."/>
        </authorList>
    </citation>
    <scope>NUCLEOTIDE SEQUENCE [LARGE SCALE GENOMIC DNA]</scope>
    <source>
        <strain evidence="6">70B-A</strain>
    </source>
</reference>
<keyword evidence="3 4" id="KW-0238">DNA-binding</keyword>
<proteinExistence type="predicted"/>
<dbReference type="InterPro" id="IPR001867">
    <property type="entry name" value="OmpR/PhoB-type_DNA-bd"/>
</dbReference>
<dbReference type="AlphaFoldDB" id="A0A3P7NVM7"/>
<name>A0A3P7NVM7_9FIRM</name>
<dbReference type="PROSITE" id="PS51755">
    <property type="entry name" value="OMPR_PHOB"/>
    <property type="match status" value="1"/>
</dbReference>
<dbReference type="Proteomes" id="UP000279029">
    <property type="component" value="Chromosome"/>
</dbReference>
<dbReference type="GO" id="GO:0005829">
    <property type="term" value="C:cytosol"/>
    <property type="evidence" value="ECO:0007669"/>
    <property type="project" value="TreeGrafter"/>
</dbReference>
<keyword evidence="7" id="KW-1185">Reference proteome</keyword>
<dbReference type="InterPro" id="IPR036388">
    <property type="entry name" value="WH-like_DNA-bd_sf"/>
</dbReference>
<dbReference type="GO" id="GO:0000976">
    <property type="term" value="F:transcription cis-regulatory region binding"/>
    <property type="evidence" value="ECO:0007669"/>
    <property type="project" value="TreeGrafter"/>
</dbReference>
<dbReference type="SUPFAM" id="SSF46894">
    <property type="entry name" value="C-terminal effector domain of the bipartite response regulators"/>
    <property type="match status" value="1"/>
</dbReference>
<accession>A0A3P7NVM7</accession>
<feature type="DNA-binding region" description="OmpR/PhoB-type" evidence="4">
    <location>
        <begin position="1"/>
        <end position="92"/>
    </location>
</feature>
<feature type="domain" description="OmpR/PhoB-type" evidence="5">
    <location>
        <begin position="1"/>
        <end position="92"/>
    </location>
</feature>
<dbReference type="Pfam" id="PF00486">
    <property type="entry name" value="Trans_reg_C"/>
    <property type="match status" value="1"/>
</dbReference>
<evidence type="ECO:0000256" key="2">
    <source>
        <dbReference type="ARBA" id="ARBA00023012"/>
    </source>
</evidence>
<keyword evidence="1" id="KW-0597">Phosphoprotein</keyword>